<protein>
    <recommendedName>
        <fullName evidence="9">Apolipoprotein N-acyltransferase</fullName>
        <shortName evidence="9">ALP N-acyltransferase</shortName>
        <ecNumber evidence="9">2.3.1.269</ecNumber>
    </recommendedName>
</protein>
<evidence type="ECO:0000256" key="7">
    <source>
        <dbReference type="ARBA" id="ARBA00023136"/>
    </source>
</evidence>
<evidence type="ECO:0000259" key="10">
    <source>
        <dbReference type="PROSITE" id="PS50263"/>
    </source>
</evidence>
<keyword evidence="12" id="KW-1185">Reference proteome</keyword>
<evidence type="ECO:0000256" key="6">
    <source>
        <dbReference type="ARBA" id="ARBA00022989"/>
    </source>
</evidence>
<reference evidence="11 12" key="1">
    <citation type="submission" date="2024-09" db="EMBL/GenBank/DDBJ databases">
        <authorList>
            <person name="Sun Q."/>
            <person name="Mori K."/>
        </authorList>
    </citation>
    <scope>NUCLEOTIDE SEQUENCE [LARGE SCALE GENOMIC DNA]</scope>
    <source>
        <strain evidence="11 12">ATCC 51285</strain>
    </source>
</reference>
<keyword evidence="3 9" id="KW-1003">Cell membrane</keyword>
<comment type="subcellular location">
    <subcellularLocation>
        <location evidence="1 9">Cell membrane</location>
        <topology evidence="1 9">Multi-pass membrane protein</topology>
    </subcellularLocation>
</comment>
<evidence type="ECO:0000313" key="11">
    <source>
        <dbReference type="EMBL" id="MFB9887030.1"/>
    </source>
</evidence>
<keyword evidence="8 9" id="KW-0012">Acyltransferase</keyword>
<dbReference type="PANTHER" id="PTHR38686">
    <property type="entry name" value="APOLIPOPROTEIN N-ACYLTRANSFERASE"/>
    <property type="match status" value="1"/>
</dbReference>
<evidence type="ECO:0000256" key="3">
    <source>
        <dbReference type="ARBA" id="ARBA00022475"/>
    </source>
</evidence>
<dbReference type="Proteomes" id="UP001589628">
    <property type="component" value="Unassembled WGS sequence"/>
</dbReference>
<comment type="function">
    <text evidence="9">Catalyzes the phospholipid dependent N-acylation of the N-terminal cysteine of apolipoprotein, the last step in lipoprotein maturation.</text>
</comment>
<evidence type="ECO:0000256" key="5">
    <source>
        <dbReference type="ARBA" id="ARBA00022692"/>
    </source>
</evidence>
<proteinExistence type="inferred from homology"/>
<keyword evidence="6 9" id="KW-1133">Transmembrane helix</keyword>
<keyword evidence="5 9" id="KW-0812">Transmembrane</keyword>
<feature type="domain" description="CN hydrolase" evidence="10">
    <location>
        <begin position="228"/>
        <end position="468"/>
    </location>
</feature>
<comment type="caution">
    <text evidence="11">The sequence shown here is derived from an EMBL/GenBank/DDBJ whole genome shotgun (WGS) entry which is preliminary data.</text>
</comment>
<name>A0ABV5ZCM1_9GAMM</name>
<evidence type="ECO:0000256" key="2">
    <source>
        <dbReference type="ARBA" id="ARBA00010065"/>
    </source>
</evidence>
<evidence type="ECO:0000256" key="1">
    <source>
        <dbReference type="ARBA" id="ARBA00004651"/>
    </source>
</evidence>
<gene>
    <name evidence="9 11" type="primary">lnt</name>
    <name evidence="11" type="ORF">ACFFLH_11435</name>
</gene>
<comment type="pathway">
    <text evidence="9">Protein modification; lipoprotein biosynthesis (N-acyl transfer).</text>
</comment>
<dbReference type="InterPro" id="IPR003010">
    <property type="entry name" value="C-N_Hydrolase"/>
</dbReference>
<dbReference type="HAMAP" id="MF_01148">
    <property type="entry name" value="Lnt"/>
    <property type="match status" value="1"/>
</dbReference>
<feature type="transmembrane region" description="Helical" evidence="9">
    <location>
        <begin position="63"/>
        <end position="79"/>
    </location>
</feature>
<dbReference type="GO" id="GO:0016746">
    <property type="term" value="F:acyltransferase activity"/>
    <property type="evidence" value="ECO:0007669"/>
    <property type="project" value="UniProtKB-KW"/>
</dbReference>
<feature type="transmembrane region" description="Helical" evidence="9">
    <location>
        <begin position="12"/>
        <end position="28"/>
    </location>
</feature>
<comment type="similarity">
    <text evidence="2 9">Belongs to the CN hydrolase family. Apolipoprotein N-acyltransferase subfamily.</text>
</comment>
<dbReference type="EC" id="2.3.1.269" evidence="9"/>
<feature type="transmembrane region" description="Helical" evidence="9">
    <location>
        <begin position="196"/>
        <end position="214"/>
    </location>
</feature>
<comment type="catalytic activity">
    <reaction evidence="9">
        <text>N-terminal S-1,2-diacyl-sn-glyceryl-L-cysteinyl-[lipoprotein] + a glycerophospholipid = N-acyl-S-1,2-diacyl-sn-glyceryl-L-cysteinyl-[lipoprotein] + a 2-acyl-sn-glycero-3-phospholipid + H(+)</text>
        <dbReference type="Rhea" id="RHEA:48228"/>
        <dbReference type="Rhea" id="RHEA-COMP:14681"/>
        <dbReference type="Rhea" id="RHEA-COMP:14684"/>
        <dbReference type="ChEBI" id="CHEBI:15378"/>
        <dbReference type="ChEBI" id="CHEBI:136912"/>
        <dbReference type="ChEBI" id="CHEBI:140656"/>
        <dbReference type="ChEBI" id="CHEBI:140657"/>
        <dbReference type="ChEBI" id="CHEBI:140660"/>
        <dbReference type="EC" id="2.3.1.269"/>
    </reaction>
</comment>
<dbReference type="PROSITE" id="PS50263">
    <property type="entry name" value="CN_HYDROLASE"/>
    <property type="match status" value="1"/>
</dbReference>
<evidence type="ECO:0000256" key="9">
    <source>
        <dbReference type="HAMAP-Rule" id="MF_01148"/>
    </source>
</evidence>
<dbReference type="InterPro" id="IPR045378">
    <property type="entry name" value="LNT_N"/>
</dbReference>
<dbReference type="RefSeq" id="WP_051527520.1">
    <property type="nucleotide sequence ID" value="NZ_JBHLZN010000003.1"/>
</dbReference>
<dbReference type="Pfam" id="PF00795">
    <property type="entry name" value="CN_hydrolase"/>
    <property type="match status" value="1"/>
</dbReference>
<dbReference type="EMBL" id="JBHLZN010000003">
    <property type="protein sequence ID" value="MFB9887030.1"/>
    <property type="molecule type" value="Genomic_DNA"/>
</dbReference>
<dbReference type="CDD" id="cd07571">
    <property type="entry name" value="ALP_N-acyl_transferase"/>
    <property type="match status" value="1"/>
</dbReference>
<dbReference type="Pfam" id="PF20154">
    <property type="entry name" value="LNT_N"/>
    <property type="match status" value="1"/>
</dbReference>
<feature type="transmembrane region" description="Helical" evidence="9">
    <location>
        <begin position="136"/>
        <end position="155"/>
    </location>
</feature>
<feature type="transmembrane region" description="Helical" evidence="9">
    <location>
        <begin position="161"/>
        <end position="184"/>
    </location>
</feature>
<dbReference type="SUPFAM" id="SSF56317">
    <property type="entry name" value="Carbon-nitrogen hydrolase"/>
    <property type="match status" value="1"/>
</dbReference>
<dbReference type="PANTHER" id="PTHR38686:SF1">
    <property type="entry name" value="APOLIPOPROTEIN N-ACYLTRANSFERASE"/>
    <property type="match status" value="1"/>
</dbReference>
<evidence type="ECO:0000256" key="4">
    <source>
        <dbReference type="ARBA" id="ARBA00022679"/>
    </source>
</evidence>
<accession>A0ABV5ZCM1</accession>
<evidence type="ECO:0000313" key="12">
    <source>
        <dbReference type="Proteomes" id="UP001589628"/>
    </source>
</evidence>
<evidence type="ECO:0000256" key="8">
    <source>
        <dbReference type="ARBA" id="ARBA00023315"/>
    </source>
</evidence>
<organism evidence="11 12">
    <name type="scientific">Balneatrix alpica</name>
    <dbReference type="NCBI Taxonomy" id="75684"/>
    <lineage>
        <taxon>Bacteria</taxon>
        <taxon>Pseudomonadati</taxon>
        <taxon>Pseudomonadota</taxon>
        <taxon>Gammaproteobacteria</taxon>
        <taxon>Oceanospirillales</taxon>
        <taxon>Balneatrichaceae</taxon>
        <taxon>Balneatrix</taxon>
    </lineage>
</organism>
<dbReference type="InterPro" id="IPR036526">
    <property type="entry name" value="C-N_Hydrolase_sf"/>
</dbReference>
<dbReference type="NCBIfam" id="TIGR00546">
    <property type="entry name" value="lnt"/>
    <property type="match status" value="1"/>
</dbReference>
<feature type="transmembrane region" description="Helical" evidence="9">
    <location>
        <begin position="91"/>
        <end position="115"/>
    </location>
</feature>
<keyword evidence="7 9" id="KW-0472">Membrane</keyword>
<dbReference type="InterPro" id="IPR004563">
    <property type="entry name" value="Apolipo_AcylTrfase"/>
</dbReference>
<keyword evidence="4 9" id="KW-0808">Transferase</keyword>
<sequence length="502" mass="56285">MHPTLHQRLQGPQGALLCLLAGLIYPLAFAPFSLWPLAFISPMLLLAALVASPSPRHSALRGWLFGLGVFGFGTSWVWISMTRYGGTPPALATLLTALFSMAMALFFTLSTWLFHRLRGQRLLYLSFPAIWVGQEVLRSYLFGGFPWLLSGYALLDTWWQGWAPVVGIYGLGLITSLAAVTLYYWARAPRQQLSSLLWLLPLALSGLALQQVSWTSPSSKHPLPVRLVQGNVDQQIKWNEEQLLPTLEHYEQLTRQNWQQPRLVVWPETAVPALLNSIYPRLEPFAGQLYQRHSALITGVPTRSETEGERRFHNSLVVLGEGLGLYHKRHLVPFGEYVPLEQWLRGVIAFFDLPMSAFSAGAPQQPPLEAMGYQIGASICYEVAYPRLMRQSALSADLLLTVSNDTWFGDSLARYQHLQIARMRALESGRPLIRATNDGLTAVIDHQGQIGAQLAPFSPGILDAVIEPRAGLTPYIRWGDWPIWALATLLLLLSRWPRRPRT</sequence>
<dbReference type="Gene3D" id="3.60.110.10">
    <property type="entry name" value="Carbon-nitrogen hydrolase"/>
    <property type="match status" value="1"/>
</dbReference>
<feature type="transmembrane region" description="Helical" evidence="9">
    <location>
        <begin position="34"/>
        <end position="51"/>
    </location>
</feature>